<dbReference type="PROSITE" id="PS50096">
    <property type="entry name" value="IQ"/>
    <property type="match status" value="1"/>
</dbReference>
<comment type="caution">
    <text evidence="3">The sequence shown here is derived from an EMBL/GenBank/DDBJ whole genome shotgun (WGS) entry which is preliminary data.</text>
</comment>
<proteinExistence type="predicted"/>
<protein>
    <submittedName>
        <fullName evidence="3">Uncharacterized protein</fullName>
    </submittedName>
</protein>
<keyword evidence="1" id="KW-0175">Coiled coil</keyword>
<feature type="coiled-coil region" evidence="1">
    <location>
        <begin position="360"/>
        <end position="387"/>
    </location>
</feature>
<feature type="compositionally biased region" description="Gly residues" evidence="2">
    <location>
        <begin position="1031"/>
        <end position="1042"/>
    </location>
</feature>
<evidence type="ECO:0000313" key="3">
    <source>
        <dbReference type="EMBL" id="GMI22854.1"/>
    </source>
</evidence>
<evidence type="ECO:0000313" key="4">
    <source>
        <dbReference type="Proteomes" id="UP001165060"/>
    </source>
</evidence>
<sequence>MPSSGAAPTLMEGIAMAKEAGVWDDRAVVKKEPEPSQYSVMNDMVWKPSIDRTSIIDAVYKFDCRIDIGERWKIKRVQEIGRERRREKMIKKKSESVIQRTFLIRKKKEKIRSTKARIRAEVKKLKEDPNDDAVLKSNEELSTLRPLAKANERIDYLKGIFNHLDLQKTLPVKVRKATTKIQPTSESGTAMSLSLRPPSPIKRELAMKSLEKERHHKTNVYNNATNSPSKVTRKPKNLMLSEYDGTPMSPRSLYIMGNAAVKIQSIFRGRRAREWVDNQAQRLFPLRQVVSANWHGSGTRDRPIFLQKKSVLLMQARERLRATERQFKEKQEMMVARAEAEFGGEVEAVERFKKRLHDAITSSQEKVDETEATIETYNARIEQLDQSQTALSGEFDRLNSKKNKKARGKYHARRSSEIDLELAHTETEKHDLQSKIASKRADVKLHKIQRRLDEEAIMLHKNMRFIAACIIQEFCKRFVHQKFPHLHGILAEKAETEKAGYKVALTRNQSRNASVLRKELKKRKAVGRFAIIPVIVRMQRDWREYLAITHSKRQISDAYALLKRMREDRISGQEFFNRLKKAHMDEIELAVDFNLKVRQKYITRTFSAWLDYTHDRHQRKAWLHHRVLKRKCAIISEWTHAVIVVEKREFINRVKPNLFPPLLAEYIRYSKDNDWPKFLQALSDLFGEFDEESQICSLEFEEHTTNKVIGFKTFTELNEMLTYHIAQSDMRKKPVMLIGREESLNYGFWGFLHQSSLYLWSKANESSARNAALTRQEEIGLLQNMLHHFLMTRNLNPPSFSAKFRMRSQLFLRWHRAQELCRNCMAILPPISHKCEKCGSDQMPRYMRDTQATTHTDLPADGVMGNSRGVQYIKDLRQSKLTSKNQVSTVDHIDEPVDLLVYHACVCVLAPFGGWRRTSLGINEVWLAGVRDGGRIVHGMKRRGILTVADLFQLKGRDREDFDGLFTEGGVNGMEERVGKKVADLLELLEDLLYDALGEGNVNEGGGGAGGGGGDGGSVYSGSGSSWRRIGGSGGGTMAGKEGGNRKITAALKRSRGYGRGLDGTSFKKVDKLGDSWLSRGKEIRVPGSRPMTR</sequence>
<feature type="compositionally biased region" description="Gly residues" evidence="2">
    <location>
        <begin position="1005"/>
        <end position="1019"/>
    </location>
</feature>
<accession>A0ABQ6MAR0</accession>
<organism evidence="3 4">
    <name type="scientific">Tetraparma gracilis</name>
    <dbReference type="NCBI Taxonomy" id="2962635"/>
    <lineage>
        <taxon>Eukaryota</taxon>
        <taxon>Sar</taxon>
        <taxon>Stramenopiles</taxon>
        <taxon>Ochrophyta</taxon>
        <taxon>Bolidophyceae</taxon>
        <taxon>Parmales</taxon>
        <taxon>Triparmaceae</taxon>
        <taxon>Tetraparma</taxon>
    </lineage>
</organism>
<reference evidence="3 4" key="1">
    <citation type="journal article" date="2023" name="Commun. Biol.">
        <title>Genome analysis of Parmales, the sister group of diatoms, reveals the evolutionary specialization of diatoms from phago-mixotrophs to photoautotrophs.</title>
        <authorList>
            <person name="Ban H."/>
            <person name="Sato S."/>
            <person name="Yoshikawa S."/>
            <person name="Yamada K."/>
            <person name="Nakamura Y."/>
            <person name="Ichinomiya M."/>
            <person name="Sato N."/>
            <person name="Blanc-Mathieu R."/>
            <person name="Endo H."/>
            <person name="Kuwata A."/>
            <person name="Ogata H."/>
        </authorList>
    </citation>
    <scope>NUCLEOTIDE SEQUENCE [LARGE SCALE GENOMIC DNA]</scope>
</reference>
<feature type="compositionally biased region" description="Low complexity" evidence="2">
    <location>
        <begin position="1020"/>
        <end position="1030"/>
    </location>
</feature>
<evidence type="ECO:0000256" key="1">
    <source>
        <dbReference type="SAM" id="Coils"/>
    </source>
</evidence>
<name>A0ABQ6MAR0_9STRA</name>
<dbReference type="EMBL" id="BRYB01003928">
    <property type="protein sequence ID" value="GMI22854.1"/>
    <property type="molecule type" value="Genomic_DNA"/>
</dbReference>
<feature type="coiled-coil region" evidence="1">
    <location>
        <begin position="306"/>
        <end position="333"/>
    </location>
</feature>
<evidence type="ECO:0000256" key="2">
    <source>
        <dbReference type="SAM" id="MobiDB-lite"/>
    </source>
</evidence>
<feature type="region of interest" description="Disordered" evidence="2">
    <location>
        <begin position="1005"/>
        <end position="1045"/>
    </location>
</feature>
<keyword evidence="4" id="KW-1185">Reference proteome</keyword>
<gene>
    <name evidence="3" type="ORF">TeGR_g12709</name>
</gene>
<dbReference type="Proteomes" id="UP001165060">
    <property type="component" value="Unassembled WGS sequence"/>
</dbReference>